<feature type="region of interest" description="Disordered" evidence="3">
    <location>
        <begin position="611"/>
        <end position="634"/>
    </location>
</feature>
<dbReference type="AlphaFoldDB" id="A0AAD8MXF8"/>
<dbReference type="EMBL" id="JAUIZM010000004">
    <property type="protein sequence ID" value="KAK1388639.1"/>
    <property type="molecule type" value="Genomic_DNA"/>
</dbReference>
<dbReference type="SMART" id="SM00297">
    <property type="entry name" value="BROMO"/>
    <property type="match status" value="1"/>
</dbReference>
<evidence type="ECO:0000256" key="1">
    <source>
        <dbReference type="ARBA" id="ARBA00023117"/>
    </source>
</evidence>
<dbReference type="PANTHER" id="PTHR22881:SF11">
    <property type="entry name" value="BROMODOMAIN-CONTAINING PROTEIN DDB_G0270170-LIKE ISOFORM X1"/>
    <property type="match status" value="1"/>
</dbReference>
<dbReference type="Gene3D" id="1.20.920.10">
    <property type="entry name" value="Bromodomain-like"/>
    <property type="match status" value="1"/>
</dbReference>
<feature type="compositionally biased region" description="Basic residues" evidence="3">
    <location>
        <begin position="207"/>
        <end position="219"/>
    </location>
</feature>
<protein>
    <submittedName>
        <fullName evidence="5">Bromodomain-containing protein 9-like</fullName>
    </submittedName>
</protein>
<organism evidence="5 6">
    <name type="scientific">Heracleum sosnowskyi</name>
    <dbReference type="NCBI Taxonomy" id="360622"/>
    <lineage>
        <taxon>Eukaryota</taxon>
        <taxon>Viridiplantae</taxon>
        <taxon>Streptophyta</taxon>
        <taxon>Embryophyta</taxon>
        <taxon>Tracheophyta</taxon>
        <taxon>Spermatophyta</taxon>
        <taxon>Magnoliopsida</taxon>
        <taxon>eudicotyledons</taxon>
        <taxon>Gunneridae</taxon>
        <taxon>Pentapetalae</taxon>
        <taxon>asterids</taxon>
        <taxon>campanulids</taxon>
        <taxon>Apiales</taxon>
        <taxon>Apiaceae</taxon>
        <taxon>Apioideae</taxon>
        <taxon>apioid superclade</taxon>
        <taxon>Tordylieae</taxon>
        <taxon>Tordyliinae</taxon>
        <taxon>Heracleum</taxon>
    </lineage>
</organism>
<dbReference type="PROSITE" id="PS00633">
    <property type="entry name" value="BROMODOMAIN_1"/>
    <property type="match status" value="1"/>
</dbReference>
<reference evidence="5" key="1">
    <citation type="submission" date="2023-02" db="EMBL/GenBank/DDBJ databases">
        <title>Genome of toxic invasive species Heracleum sosnowskyi carries increased number of genes despite the absence of recent whole-genome duplications.</title>
        <authorList>
            <person name="Schelkunov M."/>
            <person name="Shtratnikova V."/>
            <person name="Makarenko M."/>
            <person name="Klepikova A."/>
            <person name="Omelchenko D."/>
            <person name="Novikova G."/>
            <person name="Obukhova E."/>
            <person name="Bogdanov V."/>
            <person name="Penin A."/>
            <person name="Logacheva M."/>
        </authorList>
    </citation>
    <scope>NUCLEOTIDE SEQUENCE</scope>
    <source>
        <strain evidence="5">Hsosn_3</strain>
        <tissue evidence="5">Leaf</tissue>
    </source>
</reference>
<feature type="compositionally biased region" description="Basic residues" evidence="3">
    <location>
        <begin position="1"/>
        <end position="11"/>
    </location>
</feature>
<dbReference type="InterPro" id="IPR018359">
    <property type="entry name" value="Bromodomain_CS"/>
</dbReference>
<dbReference type="PRINTS" id="PR00503">
    <property type="entry name" value="BROMODOMAIN"/>
</dbReference>
<evidence type="ECO:0000259" key="4">
    <source>
        <dbReference type="PROSITE" id="PS50014"/>
    </source>
</evidence>
<dbReference type="PROSITE" id="PS50014">
    <property type="entry name" value="BROMODOMAIN_2"/>
    <property type="match status" value="1"/>
</dbReference>
<gene>
    <name evidence="5" type="ORF">POM88_016817</name>
</gene>
<dbReference type="SUPFAM" id="SSF47370">
    <property type="entry name" value="Bromodomain"/>
    <property type="match status" value="1"/>
</dbReference>
<dbReference type="InterPro" id="IPR001487">
    <property type="entry name" value="Bromodomain"/>
</dbReference>
<feature type="region of interest" description="Disordered" evidence="3">
    <location>
        <begin position="1"/>
        <end position="90"/>
    </location>
</feature>
<feature type="compositionally biased region" description="Basic and acidic residues" evidence="3">
    <location>
        <begin position="64"/>
        <end position="75"/>
    </location>
</feature>
<feature type="domain" description="Bromo" evidence="4">
    <location>
        <begin position="107"/>
        <end position="177"/>
    </location>
</feature>
<feature type="compositionally biased region" description="Low complexity" evidence="3">
    <location>
        <begin position="21"/>
        <end position="37"/>
    </location>
</feature>
<dbReference type="InterPro" id="IPR036427">
    <property type="entry name" value="Bromodomain-like_sf"/>
</dbReference>
<evidence type="ECO:0000256" key="2">
    <source>
        <dbReference type="PROSITE-ProRule" id="PRU00035"/>
    </source>
</evidence>
<sequence length="634" mass="70753">MMLKKRKKKGRPSLVEIQKRNLLLQQQHTSSSSSNLTRPSNPHHDDDDERKQKKVKLVVPLLGRSDDDQGEKGVKVTDSVQGAGVDSGPTTPLPDKKLLVFILDRLQKKDRHGVFSEPVDPDELPDYHEIIEHPMDFGTVRKKLEVGLYSNLEELETDVFLICSNAMQYNPSYTVFFRQAQSIQELAKRDFENLRHEGDDGELQPKVVRRGRPPGKQQKKPSGSSSADRIGPELSTGVTLATEEENTMGSNAYNLRKAPMMSKFLSADMAVNTHRSRNGEKYSEWLADWNDEFPGYILRADMKYGKKHFTIDETRRHTYKQFHPSTSSHEPTLLSDLDGDTKQLMPVGLTSEHSYARSLARFAANLGPVAWKVASKKLESVLPPGMKFGPGFVGENEAPPESPFSTFEEQRISHKLASNGSPGRPVTGSTAGVNREVVPRFPGKDSMPEVDKRLNSQELVVHSSPPFSGTESRLTFQNQHDHIYHSDTNSFNGVFREDIPSRMGLVGEQVLTGQSGPGDALFYPQTPALIARMDSTLTQSRFRNITDSGGPDYSDSLRMFQSDNRMTPDTCTDLHDVPEVRSSSRQSWQASFPHPRSYSFAVQPNLNVELQGQGSPSSRLGVGSPQQPDLALQL</sequence>
<name>A0AAD8MXF8_9APIA</name>
<keyword evidence="6" id="KW-1185">Reference proteome</keyword>
<dbReference type="Proteomes" id="UP001237642">
    <property type="component" value="Unassembled WGS sequence"/>
</dbReference>
<reference evidence="5" key="2">
    <citation type="submission" date="2023-05" db="EMBL/GenBank/DDBJ databases">
        <authorList>
            <person name="Schelkunov M.I."/>
        </authorList>
    </citation>
    <scope>NUCLEOTIDE SEQUENCE</scope>
    <source>
        <strain evidence="5">Hsosn_3</strain>
        <tissue evidence="5">Leaf</tissue>
    </source>
</reference>
<dbReference type="CDD" id="cd04369">
    <property type="entry name" value="Bromodomain"/>
    <property type="match status" value="1"/>
</dbReference>
<feature type="region of interest" description="Disordered" evidence="3">
    <location>
        <begin position="195"/>
        <end position="233"/>
    </location>
</feature>
<evidence type="ECO:0000256" key="3">
    <source>
        <dbReference type="SAM" id="MobiDB-lite"/>
    </source>
</evidence>
<evidence type="ECO:0000313" key="6">
    <source>
        <dbReference type="Proteomes" id="UP001237642"/>
    </source>
</evidence>
<accession>A0AAD8MXF8</accession>
<keyword evidence="1 2" id="KW-0103">Bromodomain</keyword>
<dbReference type="PANTHER" id="PTHR22881">
    <property type="entry name" value="BROMODOMAIN CONTAINING PROTEIN"/>
    <property type="match status" value="1"/>
</dbReference>
<feature type="compositionally biased region" description="Basic and acidic residues" evidence="3">
    <location>
        <begin position="42"/>
        <end position="51"/>
    </location>
</feature>
<proteinExistence type="predicted"/>
<dbReference type="Pfam" id="PF00439">
    <property type="entry name" value="Bromodomain"/>
    <property type="match status" value="1"/>
</dbReference>
<comment type="caution">
    <text evidence="5">The sequence shown here is derived from an EMBL/GenBank/DDBJ whole genome shotgun (WGS) entry which is preliminary data.</text>
</comment>
<evidence type="ECO:0000313" key="5">
    <source>
        <dbReference type="EMBL" id="KAK1388639.1"/>
    </source>
</evidence>
<dbReference type="InterPro" id="IPR051831">
    <property type="entry name" value="Bromodomain_contain_prot"/>
</dbReference>